<protein>
    <recommendedName>
        <fullName evidence="15">Phosphoenolpyruvate carboxykinase [GTP]</fullName>
        <ecNumber evidence="4">4.1.1.32</ecNumber>
    </recommendedName>
</protein>
<dbReference type="InterPro" id="IPR013083">
    <property type="entry name" value="Znf_RING/FYVE/PHD"/>
</dbReference>
<dbReference type="GO" id="GO:0030145">
    <property type="term" value="F:manganese ion binding"/>
    <property type="evidence" value="ECO:0007669"/>
    <property type="project" value="TreeGrafter"/>
</dbReference>
<evidence type="ECO:0000313" key="18">
    <source>
        <dbReference type="Proteomes" id="UP001187531"/>
    </source>
</evidence>
<dbReference type="SUPFAM" id="SSF57850">
    <property type="entry name" value="RING/U-box"/>
    <property type="match status" value="1"/>
</dbReference>
<evidence type="ECO:0000256" key="4">
    <source>
        <dbReference type="ARBA" id="ARBA00012306"/>
    </source>
</evidence>
<keyword evidence="8" id="KW-0210">Decarboxylase</keyword>
<evidence type="ECO:0000256" key="6">
    <source>
        <dbReference type="ARBA" id="ARBA00022741"/>
    </source>
</evidence>
<dbReference type="GO" id="GO:0042594">
    <property type="term" value="P:response to starvation"/>
    <property type="evidence" value="ECO:0007669"/>
    <property type="project" value="TreeGrafter"/>
</dbReference>
<dbReference type="GO" id="GO:0033993">
    <property type="term" value="P:response to lipid"/>
    <property type="evidence" value="ECO:0007669"/>
    <property type="project" value="TreeGrafter"/>
</dbReference>
<comment type="similarity">
    <text evidence="2">Belongs to the phosphoenolpyruvate carboxykinase [GTP] family.</text>
</comment>
<dbReference type="InterPro" id="IPR008210">
    <property type="entry name" value="PEP_carboxykinase_N"/>
</dbReference>
<dbReference type="GO" id="GO:0019543">
    <property type="term" value="P:propionate catabolic process"/>
    <property type="evidence" value="ECO:0007669"/>
    <property type="project" value="TreeGrafter"/>
</dbReference>
<keyword evidence="18" id="KW-1185">Reference proteome</keyword>
<keyword evidence="11" id="KW-0464">Manganese</keyword>
<comment type="function">
    <text evidence="14">Catalyzes the conversion of oxaloacetate (OAA) to phosphoenolpyruvate (PEP), the rate-limiting step in the metabolic pathway that produces glucose from lactate and other precursors derived from the citric acid cycle.</text>
</comment>
<dbReference type="SUPFAM" id="SSF53795">
    <property type="entry name" value="PEP carboxykinase-like"/>
    <property type="match status" value="1"/>
</dbReference>
<dbReference type="GO" id="GO:0006094">
    <property type="term" value="P:gluconeogenesis"/>
    <property type="evidence" value="ECO:0007669"/>
    <property type="project" value="InterPro"/>
</dbReference>
<dbReference type="HAMAP" id="MF_00452">
    <property type="entry name" value="PEPCK_GTP"/>
    <property type="match status" value="1"/>
</dbReference>
<dbReference type="InterPro" id="IPR008209">
    <property type="entry name" value="PEP_carboxykinase_GTP"/>
</dbReference>
<evidence type="ECO:0000256" key="10">
    <source>
        <dbReference type="ARBA" id="ARBA00023134"/>
    </source>
</evidence>
<dbReference type="GO" id="GO:0006107">
    <property type="term" value="P:oxaloacetate metabolic process"/>
    <property type="evidence" value="ECO:0007669"/>
    <property type="project" value="TreeGrafter"/>
</dbReference>
<dbReference type="Pfam" id="PF00821">
    <property type="entry name" value="PEPCK_GTP"/>
    <property type="match status" value="1"/>
</dbReference>
<name>A0AA88LKB7_ARTSF</name>
<organism evidence="17 18">
    <name type="scientific">Artemia franciscana</name>
    <name type="common">Brine shrimp</name>
    <name type="synonym">Artemia sanfranciscana</name>
    <dbReference type="NCBI Taxonomy" id="6661"/>
    <lineage>
        <taxon>Eukaryota</taxon>
        <taxon>Metazoa</taxon>
        <taxon>Ecdysozoa</taxon>
        <taxon>Arthropoda</taxon>
        <taxon>Crustacea</taxon>
        <taxon>Branchiopoda</taxon>
        <taxon>Anostraca</taxon>
        <taxon>Artemiidae</taxon>
        <taxon>Artemia</taxon>
    </lineage>
</organism>
<dbReference type="Gene3D" id="3.90.228.20">
    <property type="match status" value="1"/>
</dbReference>
<dbReference type="Gene3D" id="3.40.449.10">
    <property type="entry name" value="Phosphoenolpyruvate Carboxykinase, domain 1"/>
    <property type="match status" value="1"/>
</dbReference>
<reference evidence="17" key="1">
    <citation type="submission" date="2023-07" db="EMBL/GenBank/DDBJ databases">
        <title>Chromosome-level genome assembly of Artemia franciscana.</title>
        <authorList>
            <person name="Jo E."/>
        </authorList>
    </citation>
    <scope>NUCLEOTIDE SEQUENCE</scope>
    <source>
        <tissue evidence="17">Whole body</tissue>
    </source>
</reference>
<dbReference type="EMBL" id="JAVRJZ010000003">
    <property type="protein sequence ID" value="KAK2725085.1"/>
    <property type="molecule type" value="Genomic_DNA"/>
</dbReference>
<evidence type="ECO:0000256" key="5">
    <source>
        <dbReference type="ARBA" id="ARBA00022723"/>
    </source>
</evidence>
<evidence type="ECO:0000256" key="2">
    <source>
        <dbReference type="ARBA" id="ARBA00005796"/>
    </source>
</evidence>
<keyword evidence="9" id="KW-0862">Zinc</keyword>
<comment type="subunit">
    <text evidence="3">Monomer.</text>
</comment>
<dbReference type="Pfam" id="PF17297">
    <property type="entry name" value="PEPCK_N"/>
    <property type="match status" value="1"/>
</dbReference>
<evidence type="ECO:0000256" key="12">
    <source>
        <dbReference type="ARBA" id="ARBA00023239"/>
    </source>
</evidence>
<evidence type="ECO:0000256" key="7">
    <source>
        <dbReference type="ARBA" id="ARBA00022771"/>
    </source>
</evidence>
<dbReference type="GO" id="GO:0004613">
    <property type="term" value="F:phosphoenolpyruvate carboxykinase (GTP) activity"/>
    <property type="evidence" value="ECO:0007669"/>
    <property type="project" value="UniProtKB-EC"/>
</dbReference>
<dbReference type="InterPro" id="IPR035078">
    <property type="entry name" value="PEP_carboxykinase_GTP_N"/>
</dbReference>
<proteinExistence type="inferred from homology"/>
<dbReference type="GO" id="GO:0071333">
    <property type="term" value="P:cellular response to glucose stimulus"/>
    <property type="evidence" value="ECO:0007669"/>
    <property type="project" value="TreeGrafter"/>
</dbReference>
<dbReference type="PANTHER" id="PTHR11561:SF0">
    <property type="entry name" value="PHOSPHOENOLPYRUVATE CARBOXYKINASE [GTP]-RELATED"/>
    <property type="match status" value="1"/>
</dbReference>
<evidence type="ECO:0000256" key="11">
    <source>
        <dbReference type="ARBA" id="ARBA00023211"/>
    </source>
</evidence>
<feature type="domain" description="RING-CH-type" evidence="16">
    <location>
        <begin position="605"/>
        <end position="691"/>
    </location>
</feature>
<comment type="cofactor">
    <cofactor evidence="1">
        <name>Mn(2+)</name>
        <dbReference type="ChEBI" id="CHEBI:29035"/>
    </cofactor>
</comment>
<accession>A0AA88LKB7</accession>
<dbReference type="PANTHER" id="PTHR11561">
    <property type="entry name" value="PHOSPHOENOLPYRUVATE CARBOXYKINASE"/>
    <property type="match status" value="1"/>
</dbReference>
<dbReference type="PROSITE" id="PS51292">
    <property type="entry name" value="ZF_RING_CH"/>
    <property type="match status" value="1"/>
</dbReference>
<dbReference type="InterPro" id="IPR035077">
    <property type="entry name" value="PEP_carboxykinase_GTP_C"/>
</dbReference>
<dbReference type="GO" id="GO:0005525">
    <property type="term" value="F:GTP binding"/>
    <property type="evidence" value="ECO:0007669"/>
    <property type="project" value="UniProtKB-KW"/>
</dbReference>
<dbReference type="SUPFAM" id="SSF68923">
    <property type="entry name" value="PEP carboxykinase N-terminal domain"/>
    <property type="match status" value="1"/>
</dbReference>
<dbReference type="Proteomes" id="UP001187531">
    <property type="component" value="Unassembled WGS sequence"/>
</dbReference>
<dbReference type="AlphaFoldDB" id="A0AA88LKB7"/>
<comment type="caution">
    <text evidence="17">The sequence shown here is derived from an EMBL/GenBank/DDBJ whole genome shotgun (WGS) entry which is preliminary data.</text>
</comment>
<dbReference type="SMART" id="SM00744">
    <property type="entry name" value="RINGv"/>
    <property type="match status" value="1"/>
</dbReference>
<keyword evidence="6" id="KW-0547">Nucleotide-binding</keyword>
<evidence type="ECO:0000256" key="9">
    <source>
        <dbReference type="ARBA" id="ARBA00022833"/>
    </source>
</evidence>
<keyword evidence="5" id="KW-0479">Metal-binding</keyword>
<dbReference type="Pfam" id="PF12906">
    <property type="entry name" value="RINGv"/>
    <property type="match status" value="1"/>
</dbReference>
<dbReference type="Gene3D" id="2.170.8.10">
    <property type="entry name" value="Phosphoenolpyruvate Carboxykinase, domain 2"/>
    <property type="match status" value="1"/>
</dbReference>
<evidence type="ECO:0000256" key="13">
    <source>
        <dbReference type="ARBA" id="ARBA00051400"/>
    </source>
</evidence>
<dbReference type="Gene3D" id="3.30.40.10">
    <property type="entry name" value="Zinc/RING finger domain, C3HC4 (zinc finger)"/>
    <property type="match status" value="1"/>
</dbReference>
<evidence type="ECO:0000256" key="1">
    <source>
        <dbReference type="ARBA" id="ARBA00001936"/>
    </source>
</evidence>
<evidence type="ECO:0000256" key="14">
    <source>
        <dbReference type="ARBA" id="ARBA00058806"/>
    </source>
</evidence>
<dbReference type="InterPro" id="IPR011016">
    <property type="entry name" value="Znf_RING-CH"/>
</dbReference>
<dbReference type="CDD" id="cd00819">
    <property type="entry name" value="PEPCK_GTP"/>
    <property type="match status" value="1"/>
</dbReference>
<dbReference type="NCBIfam" id="NF003253">
    <property type="entry name" value="PRK04210.1"/>
    <property type="match status" value="1"/>
</dbReference>
<dbReference type="GO" id="GO:0005829">
    <property type="term" value="C:cytosol"/>
    <property type="evidence" value="ECO:0007669"/>
    <property type="project" value="TreeGrafter"/>
</dbReference>
<keyword evidence="7" id="KW-0863">Zinc-finger</keyword>
<dbReference type="GO" id="GO:0046327">
    <property type="term" value="P:glycerol biosynthetic process from pyruvate"/>
    <property type="evidence" value="ECO:0007669"/>
    <property type="project" value="TreeGrafter"/>
</dbReference>
<dbReference type="InterPro" id="IPR013035">
    <property type="entry name" value="PEP_carboxykinase_C"/>
</dbReference>
<dbReference type="GO" id="GO:0008270">
    <property type="term" value="F:zinc ion binding"/>
    <property type="evidence" value="ECO:0007669"/>
    <property type="project" value="UniProtKB-KW"/>
</dbReference>
<dbReference type="EC" id="4.1.1.32" evidence="4"/>
<dbReference type="FunFam" id="3.40.449.10:FF:000003">
    <property type="entry name" value="Phosphoenolpyruvate carboxykinase, cytosolic [GTP]"/>
    <property type="match status" value="1"/>
</dbReference>
<evidence type="ECO:0000256" key="3">
    <source>
        <dbReference type="ARBA" id="ARBA00011245"/>
    </source>
</evidence>
<keyword evidence="10" id="KW-0342">GTP-binding</keyword>
<evidence type="ECO:0000259" key="16">
    <source>
        <dbReference type="PROSITE" id="PS51292"/>
    </source>
</evidence>
<gene>
    <name evidence="17" type="ORF">QYM36_001514</name>
</gene>
<evidence type="ECO:0000256" key="8">
    <source>
        <dbReference type="ARBA" id="ARBA00022793"/>
    </source>
</evidence>
<evidence type="ECO:0000313" key="17">
    <source>
        <dbReference type="EMBL" id="KAK2725085.1"/>
    </source>
</evidence>
<feature type="non-terminal residue" evidence="17">
    <location>
        <position position="1"/>
    </location>
</feature>
<evidence type="ECO:0000256" key="15">
    <source>
        <dbReference type="ARBA" id="ARBA00072283"/>
    </source>
</evidence>
<comment type="catalytic activity">
    <reaction evidence="13">
        <text>oxaloacetate + GTP = phosphoenolpyruvate + GDP + CO2</text>
        <dbReference type="Rhea" id="RHEA:10388"/>
        <dbReference type="ChEBI" id="CHEBI:16452"/>
        <dbReference type="ChEBI" id="CHEBI:16526"/>
        <dbReference type="ChEBI" id="CHEBI:37565"/>
        <dbReference type="ChEBI" id="CHEBI:58189"/>
        <dbReference type="ChEBI" id="CHEBI:58702"/>
        <dbReference type="EC" id="4.1.1.32"/>
    </reaction>
</comment>
<keyword evidence="12" id="KW-0456">Lyase</keyword>
<sequence length="699" mass="78984">MGNPKIENTEVVHGNPQELPKKVLAFVSEIAQLCQPDKIWLCDGSEDENKDFTRLMLEENLVINLPKYENCVLARTNPQDVARMESKTYICTEEKREAIPEPKPGVKGTLGNWMSLKQLDEEIKSRFPGCMKGRTLYLLPFSMGPIGSPISHVGIQASDSVYVAASMRIMTRMGKNVYKVLGDKDFVKCIHSVGVPLPAQKPIINNWPCDPEKTMVAHKTKTNEIWSYGSGYGGNSLLGKKCFSLRIGSAIARREGWLAEHMLIVGITNPQGVKKYIVGAFPSQCGKTNLAMLTSPIPGYKIECVGDDIAWMRFDENGVLRAINPEFGFFGVCPGTNHHTNPVAMDMIFKNTIFTNVAKTSDGGVFWEGLEKELKTHVSITSWTGEKHWTRDSGKPAAHPNARFCTPLVNCPILDPHWNSPEGVPISAILFGGRRPEGIPLIYETRSWKHGVYAGASVSSEATSAAEYKGHKVMHDPFSARPFLSYNAGKYIEHWLQMEKDYRKMPKIFHVNWFRKNKEGHYLWPGFGENIRVLDWIMRRCDNEPIAVESPIGLLPKEGSINLEGLPDPINWEELFELPEDFWKRERIIFAFFGFIHMTKLFDAVSSSEGRACRLDLVVARMANIPNYQLFINGVYNGEERLFDGMNEEALVNPCRCAGSIGLIHRSCLEKWLVTANKDKCDLCKYQFHVRRKQRTFIQ</sequence>